<dbReference type="Proteomes" id="UP000609726">
    <property type="component" value="Unassembled WGS sequence"/>
</dbReference>
<sequence>MKSSTSTLSVHSPRPAPQVTEQAAAPQSIGGMSGKWQMGMIGPRGKVEAQTIVRAYRTSQAVKAHSQMIDQGARWKDHRGTNGINRTTQQISHLNLRNLIVRVGQLTEPEIMFRKRFEAADLQITHATNHGLNANGNAVLFSRQKLESINEKIEERIALLDDGTEEKKEAEESLIKFDDTNTDVNDILQLATDDNVFFSLGAGRNQKDDSRFGSKLYRFPFDQPAVKQHGLLHPYDVLTGEFSPVEPWLKDVPAFKALSKPEREKIQVNLDNHGKTLNAANTLMHGPHLMKGLGLLIIERCRVLPDELCDDLLQNGDINTLTNGLLRPQILVPHQFFGAPTETIESVRPTANDVSSDSSDSSDASDVEADDSDGSWGSSSNVSSSSSNASSSSSNASSHSSLSSRYGQ</sequence>
<dbReference type="EMBL" id="WHJH01000025">
    <property type="protein sequence ID" value="NHZ91168.1"/>
    <property type="molecule type" value="Genomic_DNA"/>
</dbReference>
<organism evidence="2 3">
    <name type="scientific">Massilia mucilaginosa</name>
    <dbReference type="NCBI Taxonomy" id="2609282"/>
    <lineage>
        <taxon>Bacteria</taxon>
        <taxon>Pseudomonadati</taxon>
        <taxon>Pseudomonadota</taxon>
        <taxon>Betaproteobacteria</taxon>
        <taxon>Burkholderiales</taxon>
        <taxon>Oxalobacteraceae</taxon>
        <taxon>Telluria group</taxon>
        <taxon>Massilia</taxon>
    </lineage>
</organism>
<name>A0ABX0NWM5_9BURK</name>
<feature type="compositionally biased region" description="Polar residues" evidence="1">
    <location>
        <begin position="1"/>
        <end position="10"/>
    </location>
</feature>
<protein>
    <submittedName>
        <fullName evidence="2">Uncharacterized protein</fullName>
    </submittedName>
</protein>
<comment type="caution">
    <text evidence="2">The sequence shown here is derived from an EMBL/GenBank/DDBJ whole genome shotgun (WGS) entry which is preliminary data.</text>
</comment>
<reference evidence="2 3" key="1">
    <citation type="submission" date="2019-10" db="EMBL/GenBank/DDBJ databases">
        <title>Taxonomy of Antarctic Massilia spp.: description of Massilia rubra sp. nov., Massilia aquatica sp. nov., Massilia mucilaginosa sp. nov., Massilia frigida sp. nov. isolated from streams, lakes and regoliths.</title>
        <authorList>
            <person name="Holochova P."/>
            <person name="Sedlacek I."/>
            <person name="Kralova S."/>
            <person name="Maslanova I."/>
            <person name="Busse H.-J."/>
            <person name="Stankova E."/>
            <person name="Vrbovska V."/>
            <person name="Kovarovic V."/>
            <person name="Bartak M."/>
            <person name="Svec P."/>
            <person name="Pantucek R."/>
        </authorList>
    </citation>
    <scope>NUCLEOTIDE SEQUENCE [LARGE SCALE GENOMIC DNA]</scope>
    <source>
        <strain evidence="2 3">CCM 8733</strain>
    </source>
</reference>
<feature type="compositionally biased region" description="Low complexity" evidence="1">
    <location>
        <begin position="353"/>
        <end position="362"/>
    </location>
</feature>
<accession>A0ABX0NWM5</accession>
<feature type="compositionally biased region" description="Low complexity" evidence="1">
    <location>
        <begin position="374"/>
        <end position="408"/>
    </location>
</feature>
<gene>
    <name evidence="2" type="ORF">F2P45_19410</name>
</gene>
<evidence type="ECO:0000313" key="2">
    <source>
        <dbReference type="EMBL" id="NHZ91168.1"/>
    </source>
</evidence>
<feature type="region of interest" description="Disordered" evidence="1">
    <location>
        <begin position="344"/>
        <end position="408"/>
    </location>
</feature>
<evidence type="ECO:0000256" key="1">
    <source>
        <dbReference type="SAM" id="MobiDB-lite"/>
    </source>
</evidence>
<feature type="compositionally biased region" description="Acidic residues" evidence="1">
    <location>
        <begin position="363"/>
        <end position="373"/>
    </location>
</feature>
<evidence type="ECO:0000313" key="3">
    <source>
        <dbReference type="Proteomes" id="UP000609726"/>
    </source>
</evidence>
<dbReference type="RefSeq" id="WP_166878776.1">
    <property type="nucleotide sequence ID" value="NZ_WHJH01000025.1"/>
</dbReference>
<keyword evidence="3" id="KW-1185">Reference proteome</keyword>
<proteinExistence type="predicted"/>
<feature type="region of interest" description="Disordered" evidence="1">
    <location>
        <begin position="1"/>
        <end position="36"/>
    </location>
</feature>